<feature type="transmembrane region" description="Helical" evidence="1">
    <location>
        <begin position="6"/>
        <end position="26"/>
    </location>
</feature>
<name>C9X4H0_TITDI</name>
<evidence type="ECO:0000313" key="2">
    <source>
        <dbReference type="EMBL" id="CAY61867.1"/>
    </source>
</evidence>
<evidence type="ECO:0000256" key="1">
    <source>
        <dbReference type="SAM" id="Phobius"/>
    </source>
</evidence>
<accession>C9X4H0</accession>
<organism evidence="2">
    <name type="scientific">Tityus discrepans</name>
    <name type="common">Venezuelan scorpion</name>
    <dbReference type="NCBI Taxonomy" id="57059"/>
    <lineage>
        <taxon>Eukaryota</taxon>
        <taxon>Metazoa</taxon>
        <taxon>Ecdysozoa</taxon>
        <taxon>Arthropoda</taxon>
        <taxon>Chelicerata</taxon>
        <taxon>Arachnida</taxon>
        <taxon>Scorpiones</taxon>
        <taxon>Buthida</taxon>
        <taxon>Buthoidea</taxon>
        <taxon>Buthidae</taxon>
        <taxon>Tityus</taxon>
    </lineage>
</organism>
<sequence length="96" mass="10073">GPPSPGGLLNWGSFLLAAVFWVPWAISPFGGRLPLPLSGASPRGGGETPGVPHFIRFGALPLFPGGGITKGAGPDRLSHLWLIWLGDGTWLRFIFG</sequence>
<proteinExistence type="evidence at transcript level"/>
<protein>
    <submittedName>
        <fullName evidence="2">Uncharacterized protein</fullName>
    </submittedName>
</protein>
<dbReference type="EMBL" id="FN392248">
    <property type="protein sequence ID" value="CAY61867.1"/>
    <property type="molecule type" value="mRNA"/>
</dbReference>
<keyword evidence="1" id="KW-0472">Membrane</keyword>
<dbReference type="AlphaFoldDB" id="C9X4H0"/>
<reference evidence="2" key="1">
    <citation type="submission" date="2009-05" db="EMBL/GenBank/DDBJ databases">
        <title>Molecular cloning and nucleotide sequence analysis of genes from Tityus discrepans cDNA library.</title>
        <authorList>
            <person name="D'Suze G."/>
            <person name="Schwartz E.F."/>
            <person name="Garcia B.I."/>
            <person name="Sevcik C."/>
            <person name="Possani L.D."/>
        </authorList>
    </citation>
    <scope>NUCLEOTIDE SEQUENCE</scope>
    <source>
        <tissue evidence="2">Venom gland</tissue>
    </source>
</reference>
<feature type="non-terminal residue" evidence="2">
    <location>
        <position position="1"/>
    </location>
</feature>
<keyword evidence="1" id="KW-0812">Transmembrane</keyword>
<keyword evidence="1" id="KW-1133">Transmembrane helix</keyword>